<protein>
    <recommendedName>
        <fullName evidence="3">DDE-1 domain-containing protein</fullName>
    </recommendedName>
</protein>
<dbReference type="AlphaFoldDB" id="A0A3R7AT31"/>
<organism evidence="1 2">
    <name type="scientific">Aphanomyces astaci</name>
    <name type="common">Crayfish plague agent</name>
    <dbReference type="NCBI Taxonomy" id="112090"/>
    <lineage>
        <taxon>Eukaryota</taxon>
        <taxon>Sar</taxon>
        <taxon>Stramenopiles</taxon>
        <taxon>Oomycota</taxon>
        <taxon>Saprolegniomycetes</taxon>
        <taxon>Saprolegniales</taxon>
        <taxon>Verrucalvaceae</taxon>
        <taxon>Aphanomyces</taxon>
    </lineage>
</organism>
<sequence>MAPPGKKRRYTPVDLEQAVISSARNSIDEAGVALLFDSMSEAMKEHNFTADRIFNMDETSFTSRRKSKDVVASLD</sequence>
<evidence type="ECO:0000313" key="2">
    <source>
        <dbReference type="Proteomes" id="UP000285712"/>
    </source>
</evidence>
<accession>A0A3R7AT31</accession>
<name>A0A3R7AT31_APHAT</name>
<proteinExistence type="predicted"/>
<dbReference type="Proteomes" id="UP000285712">
    <property type="component" value="Unassembled WGS sequence"/>
</dbReference>
<gene>
    <name evidence="1" type="ORF">DYB35_009515</name>
</gene>
<dbReference type="EMBL" id="QUTG01004498">
    <property type="protein sequence ID" value="RHY87991.1"/>
    <property type="molecule type" value="Genomic_DNA"/>
</dbReference>
<reference evidence="1 2" key="1">
    <citation type="submission" date="2018-08" db="EMBL/GenBank/DDBJ databases">
        <title>Aphanomyces genome sequencing and annotation.</title>
        <authorList>
            <person name="Minardi D."/>
            <person name="Oidtmann B."/>
            <person name="Van Der Giezen M."/>
            <person name="Studholme D.J."/>
        </authorList>
    </citation>
    <scope>NUCLEOTIDE SEQUENCE [LARGE SCALE GENOMIC DNA]</scope>
    <source>
        <strain evidence="1 2">Sv</strain>
    </source>
</reference>
<comment type="caution">
    <text evidence="1">The sequence shown here is derived from an EMBL/GenBank/DDBJ whole genome shotgun (WGS) entry which is preliminary data.</text>
</comment>
<evidence type="ECO:0008006" key="3">
    <source>
        <dbReference type="Google" id="ProtNLM"/>
    </source>
</evidence>
<evidence type="ECO:0000313" key="1">
    <source>
        <dbReference type="EMBL" id="RHY87991.1"/>
    </source>
</evidence>